<dbReference type="RefSeq" id="WP_188672387.1">
    <property type="nucleotide sequence ID" value="NZ_BMJH01000001.1"/>
</dbReference>
<protein>
    <submittedName>
        <fullName evidence="1">Uncharacterized protein</fullName>
    </submittedName>
</protein>
<evidence type="ECO:0000313" key="2">
    <source>
        <dbReference type="Proteomes" id="UP000641514"/>
    </source>
</evidence>
<dbReference type="Proteomes" id="UP000641514">
    <property type="component" value="Unassembled WGS sequence"/>
</dbReference>
<dbReference type="EMBL" id="BMJH01000001">
    <property type="protein sequence ID" value="GGC64174.1"/>
    <property type="molecule type" value="Genomic_DNA"/>
</dbReference>
<reference evidence="1" key="1">
    <citation type="journal article" date="2014" name="Int. J. Syst. Evol. Microbiol.">
        <title>Complete genome sequence of Corynebacterium casei LMG S-19264T (=DSM 44701T), isolated from a smear-ripened cheese.</title>
        <authorList>
            <consortium name="US DOE Joint Genome Institute (JGI-PGF)"/>
            <person name="Walter F."/>
            <person name="Albersmeier A."/>
            <person name="Kalinowski J."/>
            <person name="Ruckert C."/>
        </authorList>
    </citation>
    <scope>NUCLEOTIDE SEQUENCE</scope>
    <source>
        <strain evidence="1">CGMCC 1.15478</strain>
    </source>
</reference>
<name>A0A916U9A9_9ACTN</name>
<comment type="caution">
    <text evidence="1">The sequence shown here is derived from an EMBL/GenBank/DDBJ whole genome shotgun (WGS) entry which is preliminary data.</text>
</comment>
<gene>
    <name evidence="1" type="ORF">GCM10011410_15820</name>
</gene>
<accession>A0A916U9A9</accession>
<dbReference type="AlphaFoldDB" id="A0A916U9A9"/>
<keyword evidence="2" id="KW-1185">Reference proteome</keyword>
<sequence length="48" mass="5444">MRMMKMLAAAGIGIVVGLSVMKYFKSRDEDYEAETWHNLETAYAASRT</sequence>
<evidence type="ECO:0000313" key="1">
    <source>
        <dbReference type="EMBL" id="GGC64174.1"/>
    </source>
</evidence>
<reference evidence="1" key="2">
    <citation type="submission" date="2020-09" db="EMBL/GenBank/DDBJ databases">
        <authorList>
            <person name="Sun Q."/>
            <person name="Zhou Y."/>
        </authorList>
    </citation>
    <scope>NUCLEOTIDE SEQUENCE</scope>
    <source>
        <strain evidence="1">CGMCC 1.15478</strain>
    </source>
</reference>
<organism evidence="1 2">
    <name type="scientific">Hoyosella rhizosphaerae</name>
    <dbReference type="NCBI Taxonomy" id="1755582"/>
    <lineage>
        <taxon>Bacteria</taxon>
        <taxon>Bacillati</taxon>
        <taxon>Actinomycetota</taxon>
        <taxon>Actinomycetes</taxon>
        <taxon>Mycobacteriales</taxon>
        <taxon>Hoyosellaceae</taxon>
        <taxon>Hoyosella</taxon>
    </lineage>
</organism>
<proteinExistence type="predicted"/>